<comment type="caution">
    <text evidence="1">The sequence shown here is derived from an EMBL/GenBank/DDBJ whole genome shotgun (WGS) entry which is preliminary data.</text>
</comment>
<dbReference type="EMBL" id="JBFOLK010000008">
    <property type="protein sequence ID" value="KAL2491925.1"/>
    <property type="molecule type" value="Genomic_DNA"/>
</dbReference>
<dbReference type="AlphaFoldDB" id="A0ABD1RU18"/>
<name>A0ABD1RU18_9LAMI</name>
<dbReference type="Proteomes" id="UP001604336">
    <property type="component" value="Unassembled WGS sequence"/>
</dbReference>
<evidence type="ECO:0000313" key="2">
    <source>
        <dbReference type="Proteomes" id="UP001604336"/>
    </source>
</evidence>
<protein>
    <submittedName>
        <fullName evidence="1">Uncharacterized protein</fullName>
    </submittedName>
</protein>
<sequence>MERLKATIEIKVVNQNVLDNGEKEDIETLKEKPLKEKYVGKSKFEHRKNDEDEDDDNAGRLVTIQFGTMLPVIGNNYLLANEFKNKEHDDEIMEENEDSAYMLYDDEIMANNYLLA</sequence>
<evidence type="ECO:0000313" key="1">
    <source>
        <dbReference type="EMBL" id="KAL2491925.1"/>
    </source>
</evidence>
<accession>A0ABD1RU18</accession>
<organism evidence="1 2">
    <name type="scientific">Abeliophyllum distichum</name>
    <dbReference type="NCBI Taxonomy" id="126358"/>
    <lineage>
        <taxon>Eukaryota</taxon>
        <taxon>Viridiplantae</taxon>
        <taxon>Streptophyta</taxon>
        <taxon>Embryophyta</taxon>
        <taxon>Tracheophyta</taxon>
        <taxon>Spermatophyta</taxon>
        <taxon>Magnoliopsida</taxon>
        <taxon>eudicotyledons</taxon>
        <taxon>Gunneridae</taxon>
        <taxon>Pentapetalae</taxon>
        <taxon>asterids</taxon>
        <taxon>lamiids</taxon>
        <taxon>Lamiales</taxon>
        <taxon>Oleaceae</taxon>
        <taxon>Forsythieae</taxon>
        <taxon>Abeliophyllum</taxon>
    </lineage>
</organism>
<reference evidence="2" key="1">
    <citation type="submission" date="2024-07" db="EMBL/GenBank/DDBJ databases">
        <title>Two chromosome-level genome assemblies of Korean endemic species Abeliophyllum distichum and Forsythia ovata (Oleaceae).</title>
        <authorList>
            <person name="Jang H."/>
        </authorList>
    </citation>
    <scope>NUCLEOTIDE SEQUENCE [LARGE SCALE GENOMIC DNA]</scope>
</reference>
<gene>
    <name evidence="1" type="ORF">Adt_27553</name>
</gene>
<keyword evidence="2" id="KW-1185">Reference proteome</keyword>
<proteinExistence type="predicted"/>